<dbReference type="EMBL" id="JAKJHZ010000005">
    <property type="protein sequence ID" value="MCF6377362.1"/>
    <property type="molecule type" value="Genomic_DNA"/>
</dbReference>
<dbReference type="Proteomes" id="UP001201161">
    <property type="component" value="Unassembled WGS sequence"/>
</dbReference>
<dbReference type="RefSeq" id="WP_236400751.1">
    <property type="nucleotide sequence ID" value="NZ_JAKJHZ010000005.1"/>
</dbReference>
<sequence>MIGDRWGVSDEEVARRYGCDDLGPHPTLEAWRGVTVHADAAHVWARVRQVRLAPYSYDLVDNLGRRSPRELRHVPEPVVGDPFTRALGRDQGRVVAVDPGRELTARIMGAHMSYVVLPQGEATRLLLKVVMAGSRWLAPAVSVGDLVMARKQLLTLKRLAEGDQRQTGATSRL</sequence>
<comment type="caution">
    <text evidence="1">The sequence shown here is derived from an EMBL/GenBank/DDBJ whole genome shotgun (WGS) entry which is preliminary data.</text>
</comment>
<name>A0ABS9H819_9ACTN</name>
<protein>
    <recommendedName>
        <fullName evidence="3">Polyketide cyclase</fullName>
    </recommendedName>
</protein>
<dbReference type="InterPro" id="IPR023393">
    <property type="entry name" value="START-like_dom_sf"/>
</dbReference>
<organism evidence="1 2">
    <name type="scientific">Nocardioides potassii</name>
    <dbReference type="NCBI Taxonomy" id="2911371"/>
    <lineage>
        <taxon>Bacteria</taxon>
        <taxon>Bacillati</taxon>
        <taxon>Actinomycetota</taxon>
        <taxon>Actinomycetes</taxon>
        <taxon>Propionibacteriales</taxon>
        <taxon>Nocardioidaceae</taxon>
        <taxon>Nocardioides</taxon>
    </lineage>
</organism>
<proteinExistence type="predicted"/>
<evidence type="ECO:0000313" key="2">
    <source>
        <dbReference type="Proteomes" id="UP001201161"/>
    </source>
</evidence>
<accession>A0ABS9H819</accession>
<dbReference type="SUPFAM" id="SSF55961">
    <property type="entry name" value="Bet v1-like"/>
    <property type="match status" value="1"/>
</dbReference>
<evidence type="ECO:0008006" key="3">
    <source>
        <dbReference type="Google" id="ProtNLM"/>
    </source>
</evidence>
<reference evidence="1 2" key="1">
    <citation type="submission" date="2022-01" db="EMBL/GenBank/DDBJ databases">
        <title>Nocardioides sp. nov., an actinomycete isolated from mining soil.</title>
        <authorList>
            <person name="Liu L."/>
        </authorList>
    </citation>
    <scope>NUCLEOTIDE SEQUENCE [LARGE SCALE GENOMIC DNA]</scope>
    <source>
        <strain evidence="1 2">KLBMP 9356</strain>
    </source>
</reference>
<keyword evidence="2" id="KW-1185">Reference proteome</keyword>
<evidence type="ECO:0000313" key="1">
    <source>
        <dbReference type="EMBL" id="MCF6377362.1"/>
    </source>
</evidence>
<gene>
    <name evidence="1" type="ORF">L2K70_07075</name>
</gene>
<dbReference type="Gene3D" id="3.30.530.20">
    <property type="match status" value="1"/>
</dbReference>